<proteinExistence type="predicted"/>
<sequence length="125" mass="13939">MLLKKGTEDVQYNSAMALMGIASMAGHNADLRRSTFKLNSLASKAIIEQFLQIVDKGELTDLLIARVTTLGCLRGHRGPDLRGRAVRRSYADRRLWFPLLGRRKAGVSSTFPPNLQWWISNLGNA</sequence>
<accession>A0A8J5I694</accession>
<organism evidence="1 2">
    <name type="scientific">Zingiber officinale</name>
    <name type="common">Ginger</name>
    <name type="synonym">Amomum zingiber</name>
    <dbReference type="NCBI Taxonomy" id="94328"/>
    <lineage>
        <taxon>Eukaryota</taxon>
        <taxon>Viridiplantae</taxon>
        <taxon>Streptophyta</taxon>
        <taxon>Embryophyta</taxon>
        <taxon>Tracheophyta</taxon>
        <taxon>Spermatophyta</taxon>
        <taxon>Magnoliopsida</taxon>
        <taxon>Liliopsida</taxon>
        <taxon>Zingiberales</taxon>
        <taxon>Zingiberaceae</taxon>
        <taxon>Zingiber</taxon>
    </lineage>
</organism>
<dbReference type="PANTHER" id="PTHR46168:SF9">
    <property type="entry name" value="ARMADILLO REPEAT ONLY 2"/>
    <property type="match status" value="1"/>
</dbReference>
<name>A0A8J5I694_ZINOF</name>
<dbReference type="AlphaFoldDB" id="A0A8J5I694"/>
<evidence type="ECO:0000313" key="1">
    <source>
        <dbReference type="EMBL" id="KAG6534486.1"/>
    </source>
</evidence>
<reference evidence="1 2" key="1">
    <citation type="submission" date="2020-08" db="EMBL/GenBank/DDBJ databases">
        <title>Plant Genome Project.</title>
        <authorList>
            <person name="Zhang R.-G."/>
        </authorList>
    </citation>
    <scope>NUCLEOTIDE SEQUENCE [LARGE SCALE GENOMIC DNA]</scope>
    <source>
        <tissue evidence="1">Rhizome</tissue>
    </source>
</reference>
<evidence type="ECO:0000313" key="2">
    <source>
        <dbReference type="Proteomes" id="UP000734854"/>
    </source>
</evidence>
<protein>
    <submittedName>
        <fullName evidence="1">Uncharacterized protein</fullName>
    </submittedName>
</protein>
<comment type="caution">
    <text evidence="1">The sequence shown here is derived from an EMBL/GenBank/DDBJ whole genome shotgun (WGS) entry which is preliminary data.</text>
</comment>
<dbReference type="Proteomes" id="UP000734854">
    <property type="component" value="Unassembled WGS sequence"/>
</dbReference>
<gene>
    <name evidence="1" type="ORF">ZIOFF_008373</name>
</gene>
<keyword evidence="2" id="KW-1185">Reference proteome</keyword>
<dbReference type="EMBL" id="JACMSC010000002">
    <property type="protein sequence ID" value="KAG6534486.1"/>
    <property type="molecule type" value="Genomic_DNA"/>
</dbReference>
<dbReference type="PANTHER" id="PTHR46168">
    <property type="entry name" value="ARMADILLO REPEAT ONLY 4"/>
    <property type="match status" value="1"/>
</dbReference>